<reference evidence="1 2" key="1">
    <citation type="journal article" date="2011" name="J. Bacteriol.">
        <title>Complete genome sequence of the thermoacidophilic crenarchaeon Thermoproteus uzoniensis 768-20.</title>
        <authorList>
            <person name="Mardanov A.V."/>
            <person name="Gumerov V.M."/>
            <person name="Beletsky A.V."/>
            <person name="Prokofeva M.I."/>
            <person name="Bonch-Osmolovskaya E.A."/>
            <person name="Ravin N.V."/>
            <person name="Skryabin K.G."/>
        </authorList>
    </citation>
    <scope>NUCLEOTIDE SEQUENCE [LARGE SCALE GENOMIC DNA]</scope>
    <source>
        <strain evidence="1 2">768-20</strain>
    </source>
</reference>
<dbReference type="AlphaFoldDB" id="F2L0W9"/>
<dbReference type="EMBL" id="CP002590">
    <property type="protein sequence ID" value="AEA12784.1"/>
    <property type="molecule type" value="Genomic_DNA"/>
</dbReference>
<accession>F2L0W9</accession>
<proteinExistence type="predicted"/>
<name>F2L0W9_THEU7</name>
<reference key="2">
    <citation type="submission" date="2011-03" db="EMBL/GenBank/DDBJ databases">
        <title>Complete genome sequence of the thermoacidophilic crenarchaeon Thermoproteus uzoniensis 768-20.</title>
        <authorList>
            <person name="Mardanov A.V."/>
            <person name="Gumerov V.M."/>
            <person name="Beletsky A.V."/>
            <person name="Prokofeva M.I."/>
            <person name="Bonch-Osmolovskaya E.A."/>
            <person name="Ravin N.V."/>
            <person name="Skryabin K.G."/>
        </authorList>
    </citation>
    <scope>NUCLEOTIDE SEQUENCE</scope>
    <source>
        <strain>768-20</strain>
    </source>
</reference>
<keyword evidence="2" id="KW-1185">Reference proteome</keyword>
<dbReference type="HOGENOM" id="CLU_2550488_0_0_2"/>
<evidence type="ECO:0000313" key="1">
    <source>
        <dbReference type="EMBL" id="AEA12784.1"/>
    </source>
</evidence>
<dbReference type="KEGG" id="tuz:TUZN_1308"/>
<dbReference type="Proteomes" id="UP000008138">
    <property type="component" value="Chromosome"/>
</dbReference>
<protein>
    <submittedName>
        <fullName evidence="1">Uncharacterized protein</fullName>
    </submittedName>
</protein>
<gene>
    <name evidence="1" type="ordered locus">TUZN_1308</name>
</gene>
<organism evidence="1 2">
    <name type="scientific">Thermoproteus uzoniensis (strain 768-20)</name>
    <dbReference type="NCBI Taxonomy" id="999630"/>
    <lineage>
        <taxon>Archaea</taxon>
        <taxon>Thermoproteota</taxon>
        <taxon>Thermoprotei</taxon>
        <taxon>Thermoproteales</taxon>
        <taxon>Thermoproteaceae</taxon>
        <taxon>Thermoproteus</taxon>
    </lineage>
</organism>
<sequence length="82" mass="8422">MAADEDVVVSRGVVDTDAAVVVVVVDLDAALCVVDSGNLLELEEAPGGGGARVCRSSTTDATTRIRTAISKARVSPLDIRQP</sequence>
<evidence type="ECO:0000313" key="2">
    <source>
        <dbReference type="Proteomes" id="UP000008138"/>
    </source>
</evidence>